<evidence type="ECO:0000313" key="3">
    <source>
        <dbReference type="Proteomes" id="UP001305499"/>
    </source>
</evidence>
<accession>A0AA96HK05</accession>
<sequence>MLTAPDALPTATRVLLGEVLRLQSALNSADEIQWEPSHTPKPREDTSQRASGGHGDPTGDIVLDPQRMALRDAVTAAEKARRDAILSIRKAHEDVTAAVARWNGE</sequence>
<dbReference type="Pfam" id="PF23773">
    <property type="entry name" value="DUF7169"/>
    <property type="match status" value="1"/>
</dbReference>
<organism evidence="2 3">
    <name type="scientific">Arthrobacter phage Nitro</name>
    <dbReference type="NCBI Taxonomy" id="3077792"/>
    <lineage>
        <taxon>Viruses</taxon>
        <taxon>Duplodnaviria</taxon>
        <taxon>Heunggongvirae</taxon>
        <taxon>Uroviricota</taxon>
        <taxon>Caudoviricetes</taxon>
        <taxon>Casidaviridae</taxon>
        <taxon>Yangvirus</taxon>
        <taxon>Yangvirus nitro</taxon>
    </lineage>
</organism>
<reference evidence="3" key="1">
    <citation type="submission" date="2024-05" db="EMBL/GenBank/DDBJ databases">
        <authorList>
            <person name="Castro N.E."/>
            <person name="Ahmed A."/>
            <person name="Alam A."/>
            <person name="Alyabis N."/>
            <person name="Atluri S."/>
            <person name="Ba P."/>
            <person name="Basile A."/>
            <person name="Bonaguidi A."/>
            <person name="Bordner C."/>
            <person name="Castro C."/>
            <person name="Choi D."/>
            <person name="Delgado D."/>
            <person name="Duong K."/>
            <person name="Ghosh S."/>
            <person name="Gonzalez D."/>
            <person name="Griego G."/>
            <person name="Hasson C."/>
            <person name="Hernandez D."/>
            <person name="Hong S."/>
            <person name="Hwang K."/>
            <person name="Iyer A."/>
            <person name="Johnson R."/>
            <person name="Jung K."/>
            <person name="Liang A."/>
            <person name="Lucker A."/>
            <person name="Marty S.-E."/>
            <person name="Meade B."/>
            <person name="Morales A."/>
            <person name="Noyman E."/>
            <person name="Pickard L."/>
            <person name="Qiu C."/>
            <person name="Riley L."/>
            <person name="Sannareddy S."/>
            <person name="Sawadogo R."/>
            <person name="Schug E."/>
            <person name="Sheetz C."/>
            <person name="Tam C."/>
            <person name="Ward A."/>
            <person name="Wei M."/>
            <person name="Wesley S."/>
            <person name="Yoo C."/>
            <person name="Washington J.M."/>
            <person name="Garlena R.A."/>
            <person name="Russell D.A."/>
            <person name="Jacobs-Sera D."/>
            <person name="Hatfull G.F."/>
        </authorList>
    </citation>
    <scope>NUCLEOTIDE SEQUENCE [LARGE SCALE GENOMIC DNA]</scope>
</reference>
<gene>
    <name evidence="2" type="primary">42</name>
    <name evidence="2" type="ORF">SEA_NITRO_42</name>
</gene>
<name>A0AA96HK05_9CAUD</name>
<feature type="region of interest" description="Disordered" evidence="1">
    <location>
        <begin position="27"/>
        <end position="63"/>
    </location>
</feature>
<dbReference type="Proteomes" id="UP001305499">
    <property type="component" value="Segment"/>
</dbReference>
<evidence type="ECO:0000256" key="1">
    <source>
        <dbReference type="SAM" id="MobiDB-lite"/>
    </source>
</evidence>
<evidence type="ECO:0000313" key="2">
    <source>
        <dbReference type="EMBL" id="WNN93998.1"/>
    </source>
</evidence>
<protein>
    <submittedName>
        <fullName evidence="2">Uncharacterized protein</fullName>
    </submittedName>
</protein>
<dbReference type="EMBL" id="OR553895">
    <property type="protein sequence ID" value="WNN93998.1"/>
    <property type="molecule type" value="Genomic_DNA"/>
</dbReference>
<proteinExistence type="predicted"/>
<keyword evidence="3" id="KW-1185">Reference proteome</keyword>
<dbReference type="InterPro" id="IPR055593">
    <property type="entry name" value="DUF7169"/>
</dbReference>